<dbReference type="EMBL" id="FNRM01000011">
    <property type="protein sequence ID" value="SEA98093.1"/>
    <property type="molecule type" value="Genomic_DNA"/>
</dbReference>
<proteinExistence type="predicted"/>
<organism evidence="2 3">
    <name type="scientific">Alkalimonas amylolytica</name>
    <dbReference type="NCBI Taxonomy" id="152573"/>
    <lineage>
        <taxon>Bacteria</taxon>
        <taxon>Pseudomonadati</taxon>
        <taxon>Pseudomonadota</taxon>
        <taxon>Gammaproteobacteria</taxon>
        <taxon>Alkalimonas</taxon>
    </lineage>
</organism>
<evidence type="ECO:0000256" key="1">
    <source>
        <dbReference type="SAM" id="Phobius"/>
    </source>
</evidence>
<dbReference type="STRING" id="152573.SAMN04488051_11158"/>
<dbReference type="InterPro" id="IPR012902">
    <property type="entry name" value="N_methyl_site"/>
</dbReference>
<dbReference type="PROSITE" id="PS00409">
    <property type="entry name" value="PROKAR_NTER_METHYL"/>
    <property type="match status" value="1"/>
</dbReference>
<evidence type="ECO:0000313" key="3">
    <source>
        <dbReference type="Proteomes" id="UP000198773"/>
    </source>
</evidence>
<feature type="transmembrane region" description="Helical" evidence="1">
    <location>
        <begin position="12"/>
        <end position="32"/>
    </location>
</feature>
<dbReference type="NCBIfam" id="TIGR02523">
    <property type="entry name" value="type_IV_pilV"/>
    <property type="match status" value="1"/>
</dbReference>
<dbReference type="AlphaFoldDB" id="A0A1H4FL52"/>
<keyword evidence="1" id="KW-1133">Transmembrane helix</keyword>
<dbReference type="Pfam" id="PF07963">
    <property type="entry name" value="N_methyl"/>
    <property type="match status" value="1"/>
</dbReference>
<gene>
    <name evidence="2" type="ORF">SAMN04488051_11158</name>
</gene>
<protein>
    <submittedName>
        <fullName evidence="2">Type IV pilus assembly protein PilV</fullName>
    </submittedName>
</protein>
<dbReference type="RefSeq" id="WP_091344948.1">
    <property type="nucleotide sequence ID" value="NZ_FNRM01000011.1"/>
</dbReference>
<keyword evidence="1" id="KW-0472">Membrane</keyword>
<keyword evidence="1" id="KW-0812">Transmembrane</keyword>
<sequence length="139" mass="15120">MQCKKFQSGVSLLEVMIAMLVLGIGLLGVAALQASSVRNTQNSYERTIAIVMVDSVIESIRANPNAGAGAYAMSDCVPASGGLIGEQLTHWVTRLQQELGDSVKCSIVFNNDRYVVEVNWKDERQSEMTETLIRTAVVL</sequence>
<accession>A0A1H4FL52</accession>
<keyword evidence="3" id="KW-1185">Reference proteome</keyword>
<name>A0A1H4FL52_ALKAM</name>
<dbReference type="Proteomes" id="UP000198773">
    <property type="component" value="Unassembled WGS sequence"/>
</dbReference>
<dbReference type="NCBIfam" id="TIGR02532">
    <property type="entry name" value="IV_pilin_GFxxxE"/>
    <property type="match status" value="1"/>
</dbReference>
<evidence type="ECO:0000313" key="2">
    <source>
        <dbReference type="EMBL" id="SEA98093.1"/>
    </source>
</evidence>
<dbReference type="InterPro" id="IPR013362">
    <property type="entry name" value="Pilus_4_PilV"/>
</dbReference>
<reference evidence="2 3" key="1">
    <citation type="submission" date="2016-10" db="EMBL/GenBank/DDBJ databases">
        <authorList>
            <person name="de Groot N.N."/>
        </authorList>
    </citation>
    <scope>NUCLEOTIDE SEQUENCE [LARGE SCALE GENOMIC DNA]</scope>
    <source>
        <strain evidence="2 3">CGMCC 1.3430</strain>
    </source>
</reference>